<dbReference type="Pfam" id="PF17921">
    <property type="entry name" value="Integrase_H2C2"/>
    <property type="match status" value="1"/>
</dbReference>
<dbReference type="FunFam" id="1.10.340.70:FF:000001">
    <property type="entry name" value="Retrovirus-related Pol polyprotein from transposon gypsy-like Protein"/>
    <property type="match status" value="1"/>
</dbReference>
<comment type="caution">
    <text evidence="2">The sequence shown here is derived from an EMBL/GenBank/DDBJ whole genome shotgun (WGS) entry which is preliminary data.</text>
</comment>
<feature type="domain" description="Integrase zinc-binding" evidence="1">
    <location>
        <begin position="137"/>
        <end position="193"/>
    </location>
</feature>
<evidence type="ECO:0000313" key="2">
    <source>
        <dbReference type="EMBL" id="KAK2579107.1"/>
    </source>
</evidence>
<evidence type="ECO:0000259" key="1">
    <source>
        <dbReference type="Pfam" id="PF17921"/>
    </source>
</evidence>
<dbReference type="InterPro" id="IPR041588">
    <property type="entry name" value="Integrase_H2C2"/>
</dbReference>
<organism evidence="2 3">
    <name type="scientific">Odynerus spinipes</name>
    <dbReference type="NCBI Taxonomy" id="1348599"/>
    <lineage>
        <taxon>Eukaryota</taxon>
        <taxon>Metazoa</taxon>
        <taxon>Ecdysozoa</taxon>
        <taxon>Arthropoda</taxon>
        <taxon>Hexapoda</taxon>
        <taxon>Insecta</taxon>
        <taxon>Pterygota</taxon>
        <taxon>Neoptera</taxon>
        <taxon>Endopterygota</taxon>
        <taxon>Hymenoptera</taxon>
        <taxon>Apocrita</taxon>
        <taxon>Aculeata</taxon>
        <taxon>Vespoidea</taxon>
        <taxon>Vespidae</taxon>
        <taxon>Eumeninae</taxon>
        <taxon>Odynerus</taxon>
    </lineage>
</organism>
<accession>A0AAD9VMF9</accession>
<name>A0AAD9VMF9_9HYME</name>
<dbReference type="PANTHER" id="PTHR47266">
    <property type="entry name" value="ENDONUCLEASE-RELATED"/>
    <property type="match status" value="1"/>
</dbReference>
<dbReference type="InterPro" id="IPR052160">
    <property type="entry name" value="Gypsy_RT_Integrase-like"/>
</dbReference>
<sequence length="226" mass="26600">MYEKESTPLEKIRLDPIVMLWSQDLDESNQYSDYIKTNSDTSQIEPSANGISKLENRNQIIYLLHAVNLHFEKLEYKNIFESLKNLKSIIKNKKFILVPPEKHININPAQLYEMLAFLFPKNEIKIFDMTRIVPKNQDEIKRILEENHGSKLSGHYGFNKTYSKIKENYYWPTIKVDIRKHIKGYHSCQINKTNFKPTRQPMEITTTSEKPFERLALDIVGPLPLT</sequence>
<reference evidence="2" key="2">
    <citation type="journal article" date="2023" name="Commun. Biol.">
        <title>Intrasexual cuticular hydrocarbon dimorphism in a wasp sheds light on hydrocarbon biosynthesis genes in Hymenoptera.</title>
        <authorList>
            <person name="Moris V.C."/>
            <person name="Podsiadlowski L."/>
            <person name="Martin S."/>
            <person name="Oeyen J.P."/>
            <person name="Donath A."/>
            <person name="Petersen M."/>
            <person name="Wilbrandt J."/>
            <person name="Misof B."/>
            <person name="Liedtke D."/>
            <person name="Thamm M."/>
            <person name="Scheiner R."/>
            <person name="Schmitt T."/>
            <person name="Niehuis O."/>
        </authorList>
    </citation>
    <scope>NUCLEOTIDE SEQUENCE</scope>
    <source>
        <strain evidence="2">GBR_01_08_01A</strain>
    </source>
</reference>
<evidence type="ECO:0000313" key="3">
    <source>
        <dbReference type="Proteomes" id="UP001258017"/>
    </source>
</evidence>
<dbReference type="EMBL" id="JAIFRP010000106">
    <property type="protein sequence ID" value="KAK2579107.1"/>
    <property type="molecule type" value="Genomic_DNA"/>
</dbReference>
<protein>
    <recommendedName>
        <fullName evidence="1">Integrase zinc-binding domain-containing protein</fullName>
    </recommendedName>
</protein>
<dbReference type="AlphaFoldDB" id="A0AAD9VMF9"/>
<gene>
    <name evidence="2" type="ORF">KPH14_000885</name>
</gene>
<proteinExistence type="predicted"/>
<dbReference type="Proteomes" id="UP001258017">
    <property type="component" value="Unassembled WGS sequence"/>
</dbReference>
<reference evidence="2" key="1">
    <citation type="submission" date="2021-08" db="EMBL/GenBank/DDBJ databases">
        <authorList>
            <person name="Misof B."/>
            <person name="Oliver O."/>
            <person name="Podsiadlowski L."/>
            <person name="Donath A."/>
            <person name="Peters R."/>
            <person name="Mayer C."/>
            <person name="Rust J."/>
            <person name="Gunkel S."/>
            <person name="Lesny P."/>
            <person name="Martin S."/>
            <person name="Oeyen J.P."/>
            <person name="Petersen M."/>
            <person name="Panagiotis P."/>
            <person name="Wilbrandt J."/>
            <person name="Tanja T."/>
        </authorList>
    </citation>
    <scope>NUCLEOTIDE SEQUENCE</scope>
    <source>
        <strain evidence="2">GBR_01_08_01A</strain>
        <tissue evidence="2">Thorax + abdomen</tissue>
    </source>
</reference>
<keyword evidence="3" id="KW-1185">Reference proteome</keyword>
<dbReference type="Gene3D" id="1.10.340.70">
    <property type="match status" value="1"/>
</dbReference>